<evidence type="ECO:0000256" key="1">
    <source>
        <dbReference type="SAM" id="Phobius"/>
    </source>
</evidence>
<dbReference type="InterPro" id="IPR025441">
    <property type="entry name" value="DUF4181"/>
</dbReference>
<keyword evidence="1" id="KW-1133">Transmembrane helix</keyword>
<dbReference type="Pfam" id="PF13789">
    <property type="entry name" value="DUF4181"/>
    <property type="match status" value="1"/>
</dbReference>
<accession>A0A2S7MW27</accession>
<dbReference type="OrthoDB" id="2626526at2"/>
<feature type="transmembrane region" description="Helical" evidence="1">
    <location>
        <begin position="96"/>
        <end position="114"/>
    </location>
</feature>
<feature type="transmembrane region" description="Helical" evidence="1">
    <location>
        <begin position="72"/>
        <end position="90"/>
    </location>
</feature>
<sequence length="150" mass="17747">MQEGFVDIHTELYCYSFEAVTNKNKWRELMMSLMTFIMLILLVILAEKMIGRFLGIKKKDVSETSGKRMNQWGRTIIMGLFLFTFIFALSKENDTILKWNYIFFLTALMGLQTILEWKYLKDSKQYLLTLISEIIIIGIFVYYVNSISYL</sequence>
<comment type="caution">
    <text evidence="2">The sequence shown here is derived from an EMBL/GenBank/DDBJ whole genome shotgun (WGS) entry which is preliminary data.</text>
</comment>
<organism evidence="2 3">
    <name type="scientific">Pradoshia eiseniae</name>
    <dbReference type="NCBI Taxonomy" id="2064768"/>
    <lineage>
        <taxon>Bacteria</taxon>
        <taxon>Bacillati</taxon>
        <taxon>Bacillota</taxon>
        <taxon>Bacilli</taxon>
        <taxon>Bacillales</taxon>
        <taxon>Bacillaceae</taxon>
        <taxon>Pradoshia</taxon>
    </lineage>
</organism>
<reference evidence="2 3" key="1">
    <citation type="submission" date="2017-12" db="EMBL/GenBank/DDBJ databases">
        <title>Taxonomic description and draft genome of Pradoshia cofamensis Gen. nov., sp. nov., a thermotolerant bacillale isolated from anterior gut of earthworm Eisenia fetida.</title>
        <authorList>
            <person name="Saha T."/>
            <person name="Chakraborty R."/>
        </authorList>
    </citation>
    <scope>NUCLEOTIDE SEQUENCE [LARGE SCALE GENOMIC DNA]</scope>
    <source>
        <strain evidence="2 3">EAG3</strain>
    </source>
</reference>
<gene>
    <name evidence="2" type="ORF">CYL18_16545</name>
</gene>
<evidence type="ECO:0000313" key="3">
    <source>
        <dbReference type="Proteomes" id="UP000239663"/>
    </source>
</evidence>
<dbReference type="Proteomes" id="UP000239663">
    <property type="component" value="Unassembled WGS sequence"/>
</dbReference>
<keyword evidence="3" id="KW-1185">Reference proteome</keyword>
<proteinExistence type="predicted"/>
<evidence type="ECO:0000313" key="2">
    <source>
        <dbReference type="EMBL" id="PQD93983.1"/>
    </source>
</evidence>
<dbReference type="RefSeq" id="WP_104850624.1">
    <property type="nucleotide sequence ID" value="NZ_PKOZ01000016.1"/>
</dbReference>
<name>A0A2S7MW27_9BACI</name>
<dbReference type="EMBL" id="PKOZ01000016">
    <property type="protein sequence ID" value="PQD93983.1"/>
    <property type="molecule type" value="Genomic_DNA"/>
</dbReference>
<keyword evidence="1" id="KW-0472">Membrane</keyword>
<evidence type="ECO:0008006" key="4">
    <source>
        <dbReference type="Google" id="ProtNLM"/>
    </source>
</evidence>
<feature type="transmembrane region" description="Helical" evidence="1">
    <location>
        <begin position="126"/>
        <end position="144"/>
    </location>
</feature>
<feature type="transmembrane region" description="Helical" evidence="1">
    <location>
        <begin position="29"/>
        <end position="51"/>
    </location>
</feature>
<dbReference type="AlphaFoldDB" id="A0A2S7MW27"/>
<keyword evidence="1" id="KW-0812">Transmembrane</keyword>
<protein>
    <recommendedName>
        <fullName evidence="4">DUF4181 domain-containing protein</fullName>
    </recommendedName>
</protein>